<keyword evidence="3" id="KW-1185">Reference proteome</keyword>
<dbReference type="AlphaFoldDB" id="A0A427YMU6"/>
<feature type="compositionally biased region" description="Acidic residues" evidence="1">
    <location>
        <begin position="320"/>
        <end position="330"/>
    </location>
</feature>
<dbReference type="OrthoDB" id="10372436at2759"/>
<gene>
    <name evidence="2" type="ORF">EHS25_008776</name>
</gene>
<evidence type="ECO:0000313" key="3">
    <source>
        <dbReference type="Proteomes" id="UP000279259"/>
    </source>
</evidence>
<dbReference type="Proteomes" id="UP000279259">
    <property type="component" value="Unassembled WGS sequence"/>
</dbReference>
<name>A0A427YMU6_9TREE</name>
<protein>
    <submittedName>
        <fullName evidence="2">Uncharacterized protein</fullName>
    </submittedName>
</protein>
<evidence type="ECO:0000256" key="1">
    <source>
        <dbReference type="SAM" id="MobiDB-lite"/>
    </source>
</evidence>
<organism evidence="2 3">
    <name type="scientific">Saitozyma podzolica</name>
    <dbReference type="NCBI Taxonomy" id="1890683"/>
    <lineage>
        <taxon>Eukaryota</taxon>
        <taxon>Fungi</taxon>
        <taxon>Dikarya</taxon>
        <taxon>Basidiomycota</taxon>
        <taxon>Agaricomycotina</taxon>
        <taxon>Tremellomycetes</taxon>
        <taxon>Tremellales</taxon>
        <taxon>Trimorphomycetaceae</taxon>
        <taxon>Saitozyma</taxon>
    </lineage>
</organism>
<comment type="caution">
    <text evidence="2">The sequence shown here is derived from an EMBL/GenBank/DDBJ whole genome shotgun (WGS) entry which is preliminary data.</text>
</comment>
<proteinExistence type="predicted"/>
<dbReference type="EMBL" id="RSCD01000006">
    <property type="protein sequence ID" value="RSH92361.1"/>
    <property type="molecule type" value="Genomic_DNA"/>
</dbReference>
<reference evidence="2 3" key="1">
    <citation type="submission" date="2018-11" db="EMBL/GenBank/DDBJ databases">
        <title>Genome sequence of Saitozyma podzolica DSM 27192.</title>
        <authorList>
            <person name="Aliyu H."/>
            <person name="Gorte O."/>
            <person name="Ochsenreither K."/>
        </authorList>
    </citation>
    <scope>NUCLEOTIDE SEQUENCE [LARGE SCALE GENOMIC DNA]</scope>
    <source>
        <strain evidence="2 3">DSM 27192</strain>
    </source>
</reference>
<accession>A0A427YMU6</accession>
<evidence type="ECO:0000313" key="2">
    <source>
        <dbReference type="EMBL" id="RSH92361.1"/>
    </source>
</evidence>
<sequence>MSSAAKSVLAAHRVVAHPDILPQLLSYCDKTTQTTCLRVNSAFFYAVGPLLYRDVCLPPYGSEEEEKYSTLFLGAGGSSSDENPQRSRSFKEQLLRHIVPHCGEKGRCAVGKMTASKAVVDGIYRFDILPSYHPLLSSSLGNTFIVTRIPRLNGYRPDNHPPHLVDLQNLMRPKQDIVLCVEKAPSVSSAGCDSPTCIYSDVERRNKLLVNLGVACKQSKVSLFLIAHPRGYLEGLWFIVFGDVVNLDQLNCQVANLLKDAGDNSDNPSSQPAIGSRADYLRLNRADDFQEEHLAWIKREEEDFDGYNSDGMETWILDGDASEEESDEESHEGSDGGSDVGSHKESEEESVGESVEGNDTVYESQGDDEAEEKSERTAKTITRKKTTRSSARTAWLPGGVATPFNRQLLLLIRTLISSPPGTTTRFAGPGYVMSASPCSSCAFQRGVSSHCQQPAHPSAAYRLATHPHILPLVFLQCDRPTLSTLVRVSRHFLMAAGAALYRELDLSAWRSDGYHSVFLGAGAGAETQAVDAIGGVTGGNSFKPLLLSMVRRLVLGARAPCDDSNFQAACRRLPRLELVRFDSHGAGFIAYPSVCHLGADCPLANLSARKVVIGSIGDLAAFRELEGYRKLVLSAEKVTIVLNQSLADMYSETFGVGPIRHPVWKIRAMLAGLLPAHRTEVLSPATWIKGTTAKSTSAKSPPHTMTTALISVGIRVCNLGDPQMNLVADDPVDRGYILYRVMTLDEINHAVRTKLRKEKLVPLSQELVVSRTEYLRGSPKDDMAPQEMDRLRFREARSVRMSASKSDEEK</sequence>
<feature type="region of interest" description="Disordered" evidence="1">
    <location>
        <begin position="320"/>
        <end position="391"/>
    </location>
</feature>